<dbReference type="RefSeq" id="WP_213002869.1">
    <property type="nucleotide sequence ID" value="NZ_BAAATW010000011.1"/>
</dbReference>
<reference evidence="1" key="1">
    <citation type="submission" date="2021-03" db="EMBL/GenBank/DDBJ databases">
        <title>Whole genome shotgun sequence of Actinoplanes consettensis NBRC 14913.</title>
        <authorList>
            <person name="Komaki H."/>
            <person name="Tamura T."/>
        </authorList>
    </citation>
    <scope>NUCLEOTIDE SEQUENCE</scope>
    <source>
        <strain evidence="1">NBRC 14913</strain>
    </source>
</reference>
<dbReference type="Pfam" id="PF07366">
    <property type="entry name" value="SnoaL"/>
    <property type="match status" value="1"/>
</dbReference>
<proteinExistence type="predicted"/>
<evidence type="ECO:0000313" key="1">
    <source>
        <dbReference type="EMBL" id="GIM83169.1"/>
    </source>
</evidence>
<sequence>MSNLVNSWLHLWNGDYAGVEEFIAPEFRVHAAMMDGGDGSAVNSPEALVAWIAQTRAALPDLTFAIEVGPIIDADRIALRWRAEGSYAGGMPGANAPVGTKVDFTGTDILRTDNGLIAEYWVNTDIHILMTQLQFFS</sequence>
<dbReference type="SUPFAM" id="SSF54427">
    <property type="entry name" value="NTF2-like"/>
    <property type="match status" value="1"/>
</dbReference>
<dbReference type="EMBL" id="BOQP01000053">
    <property type="protein sequence ID" value="GIM83169.1"/>
    <property type="molecule type" value="Genomic_DNA"/>
</dbReference>
<dbReference type="Gene3D" id="3.10.450.50">
    <property type="match status" value="1"/>
</dbReference>
<evidence type="ECO:0000313" key="2">
    <source>
        <dbReference type="Proteomes" id="UP000680865"/>
    </source>
</evidence>
<gene>
    <name evidence="1" type="ORF">Aco04nite_85170</name>
</gene>
<comment type="caution">
    <text evidence="1">The sequence shown here is derived from an EMBL/GenBank/DDBJ whole genome shotgun (WGS) entry which is preliminary data.</text>
</comment>
<protein>
    <recommendedName>
        <fullName evidence="3">SnoaL-like polyketide cyclase</fullName>
    </recommendedName>
</protein>
<dbReference type="InterPro" id="IPR009959">
    <property type="entry name" value="Cyclase_SnoaL-like"/>
</dbReference>
<dbReference type="AlphaFoldDB" id="A0A919T0D8"/>
<keyword evidence="2" id="KW-1185">Reference proteome</keyword>
<organism evidence="1 2">
    <name type="scientific">Winogradskya consettensis</name>
    <dbReference type="NCBI Taxonomy" id="113560"/>
    <lineage>
        <taxon>Bacteria</taxon>
        <taxon>Bacillati</taxon>
        <taxon>Actinomycetota</taxon>
        <taxon>Actinomycetes</taxon>
        <taxon>Micromonosporales</taxon>
        <taxon>Micromonosporaceae</taxon>
        <taxon>Winogradskya</taxon>
    </lineage>
</organism>
<dbReference type="GO" id="GO:0030638">
    <property type="term" value="P:polyketide metabolic process"/>
    <property type="evidence" value="ECO:0007669"/>
    <property type="project" value="InterPro"/>
</dbReference>
<name>A0A919T0D8_9ACTN</name>
<dbReference type="Proteomes" id="UP000680865">
    <property type="component" value="Unassembled WGS sequence"/>
</dbReference>
<accession>A0A919T0D8</accession>
<dbReference type="InterPro" id="IPR032710">
    <property type="entry name" value="NTF2-like_dom_sf"/>
</dbReference>
<evidence type="ECO:0008006" key="3">
    <source>
        <dbReference type="Google" id="ProtNLM"/>
    </source>
</evidence>